<dbReference type="CDD" id="cd11398">
    <property type="entry name" value="bHLHzip_scCBP1"/>
    <property type="match status" value="1"/>
</dbReference>
<keyword evidence="1" id="KW-0238">DNA-binding</keyword>
<feature type="region of interest" description="Disordered" evidence="3">
    <location>
        <begin position="1"/>
        <end position="47"/>
    </location>
</feature>
<keyword evidence="2" id="KW-0539">Nucleus</keyword>
<dbReference type="Pfam" id="PF00010">
    <property type="entry name" value="HLH"/>
    <property type="match status" value="1"/>
</dbReference>
<dbReference type="InterPro" id="IPR011598">
    <property type="entry name" value="bHLH_dom"/>
</dbReference>
<dbReference type="InterPro" id="IPR036638">
    <property type="entry name" value="HLH_DNA-bd_sf"/>
</dbReference>
<dbReference type="GO" id="GO:0005634">
    <property type="term" value="C:nucleus"/>
    <property type="evidence" value="ECO:0007669"/>
    <property type="project" value="TreeGrafter"/>
</dbReference>
<feature type="compositionally biased region" description="Basic and acidic residues" evidence="3">
    <location>
        <begin position="330"/>
        <end position="355"/>
    </location>
</feature>
<feature type="compositionally biased region" description="Low complexity" evidence="3">
    <location>
        <begin position="195"/>
        <end position="210"/>
    </location>
</feature>
<evidence type="ECO:0000256" key="1">
    <source>
        <dbReference type="ARBA" id="ARBA00023125"/>
    </source>
</evidence>
<dbReference type="PANTHER" id="PTHR47787:SF1">
    <property type="entry name" value="CENTROMERE-BINDING PROTEIN 1"/>
    <property type="match status" value="1"/>
</dbReference>
<dbReference type="Proteomes" id="UP000323386">
    <property type="component" value="Unassembled WGS sequence"/>
</dbReference>
<feature type="region of interest" description="Disordered" evidence="3">
    <location>
        <begin position="61"/>
        <end position="90"/>
    </location>
</feature>
<feature type="compositionally biased region" description="Low complexity" evidence="3">
    <location>
        <begin position="363"/>
        <end position="377"/>
    </location>
</feature>
<dbReference type="AlphaFoldDB" id="A0A5C3EY03"/>
<feature type="region of interest" description="Disordered" evidence="3">
    <location>
        <begin position="330"/>
        <end position="427"/>
    </location>
</feature>
<dbReference type="GO" id="GO:0003677">
    <property type="term" value="F:DNA binding"/>
    <property type="evidence" value="ECO:0007669"/>
    <property type="project" value="UniProtKB-KW"/>
</dbReference>
<feature type="compositionally biased region" description="Polar residues" evidence="3">
    <location>
        <begin position="37"/>
        <end position="47"/>
    </location>
</feature>
<gene>
    <name evidence="5" type="ORF">PSFLO_02454</name>
</gene>
<dbReference type="SMART" id="SM00353">
    <property type="entry name" value="HLH"/>
    <property type="match status" value="1"/>
</dbReference>
<reference evidence="5 6" key="1">
    <citation type="submission" date="2018-03" db="EMBL/GenBank/DDBJ databases">
        <authorList>
            <person name="Guldener U."/>
        </authorList>
    </citation>
    <scope>NUCLEOTIDE SEQUENCE [LARGE SCALE GENOMIC DNA]</scope>
    <source>
        <strain evidence="5 6">DAOM196992</strain>
    </source>
</reference>
<feature type="region of interest" description="Disordered" evidence="3">
    <location>
        <begin position="106"/>
        <end position="163"/>
    </location>
</feature>
<name>A0A5C3EY03_9BASI</name>
<accession>A0A5C3EY03</accession>
<feature type="region of interest" description="Disordered" evidence="3">
    <location>
        <begin position="176"/>
        <end position="243"/>
    </location>
</feature>
<feature type="compositionally biased region" description="Basic and acidic residues" evidence="3">
    <location>
        <begin position="384"/>
        <end position="412"/>
    </location>
</feature>
<keyword evidence="6" id="KW-1185">Reference proteome</keyword>
<dbReference type="GO" id="GO:0046983">
    <property type="term" value="F:protein dimerization activity"/>
    <property type="evidence" value="ECO:0007669"/>
    <property type="project" value="InterPro"/>
</dbReference>
<protein>
    <recommendedName>
        <fullName evidence="4">BHLH domain-containing protein</fullName>
    </recommendedName>
</protein>
<dbReference type="Gene3D" id="4.10.280.10">
    <property type="entry name" value="Helix-loop-helix DNA-binding domain"/>
    <property type="match status" value="1"/>
</dbReference>
<evidence type="ECO:0000256" key="3">
    <source>
        <dbReference type="SAM" id="MobiDB-lite"/>
    </source>
</evidence>
<evidence type="ECO:0000313" key="5">
    <source>
        <dbReference type="EMBL" id="SPO36982.1"/>
    </source>
</evidence>
<feature type="domain" description="BHLH" evidence="4">
    <location>
        <begin position="228"/>
        <end position="279"/>
    </location>
</feature>
<dbReference type="GO" id="GO:0003700">
    <property type="term" value="F:DNA-binding transcription factor activity"/>
    <property type="evidence" value="ECO:0007669"/>
    <property type="project" value="InterPro"/>
</dbReference>
<evidence type="ECO:0000259" key="4">
    <source>
        <dbReference type="PROSITE" id="PS50888"/>
    </source>
</evidence>
<dbReference type="PROSITE" id="PS50888">
    <property type="entry name" value="BHLH"/>
    <property type="match status" value="1"/>
</dbReference>
<dbReference type="SUPFAM" id="SSF47459">
    <property type="entry name" value="HLH, helix-loop-helix DNA-binding domain"/>
    <property type="match status" value="1"/>
</dbReference>
<organism evidence="5 6">
    <name type="scientific">Pseudozyma flocculosa</name>
    <dbReference type="NCBI Taxonomy" id="84751"/>
    <lineage>
        <taxon>Eukaryota</taxon>
        <taxon>Fungi</taxon>
        <taxon>Dikarya</taxon>
        <taxon>Basidiomycota</taxon>
        <taxon>Ustilaginomycotina</taxon>
        <taxon>Ustilaginomycetes</taxon>
        <taxon>Ustilaginales</taxon>
        <taxon>Ustilaginaceae</taxon>
        <taxon>Pseudozyma</taxon>
    </lineage>
</organism>
<feature type="compositionally biased region" description="Basic and acidic residues" evidence="3">
    <location>
        <begin position="219"/>
        <end position="238"/>
    </location>
</feature>
<sequence length="427" mass="45304">MIVTPNDTGVDATAPAASGSRASQPERNGAEKPAASDQETSVSSILAQLNQEQLASIVAAARASEAGRRSEGSGTEGAADSALENLPPGLGQAATALTSIASAFKRNSARGQDAQAGAETERLEDAPPPPGTEQQVVQDGLDDTAAHLDSRLQGATRPPREAVDVKVKAAIASLNSMAAQQGDGSSRRTPGRVTSPSAASPDGASPTGTPGSSGGSNKRMREPDLERARKDNHKEVERRRRSAIADGITQLSQIVPGCDAKNTNKSSIIVAAVNYIQDLKNNEASNIEKWTLEKLLMDQAMGDLHSQLEEVRRDNDRLRQLLDERRWVEDRERDRDRDRHRHVDEAEHEPSDSRSAHHLNGHAGSAVGEDSAVGAGEAEAEGEDDHHRGAAGDKRTFGDMQGEPEHGRRVEDGLEDDAAAKRAKVAA</sequence>
<dbReference type="OrthoDB" id="71302at2759"/>
<feature type="compositionally biased region" description="Polar residues" evidence="3">
    <location>
        <begin position="176"/>
        <end position="194"/>
    </location>
</feature>
<proteinExistence type="predicted"/>
<evidence type="ECO:0000256" key="2">
    <source>
        <dbReference type="ARBA" id="ARBA00023242"/>
    </source>
</evidence>
<dbReference type="EMBL" id="OOIP01000005">
    <property type="protein sequence ID" value="SPO36982.1"/>
    <property type="molecule type" value="Genomic_DNA"/>
</dbReference>
<dbReference type="PANTHER" id="PTHR47787">
    <property type="entry name" value="CENTROMERE-BINDING PROTEIN 1"/>
    <property type="match status" value="1"/>
</dbReference>
<dbReference type="InterPro" id="IPR047206">
    <property type="entry name" value="bHLHzip_scCBP1-like"/>
</dbReference>
<evidence type="ECO:0000313" key="6">
    <source>
        <dbReference type="Proteomes" id="UP000323386"/>
    </source>
</evidence>